<name>A0A6J4MS75_9ACTN</name>
<dbReference type="InterPro" id="IPR000064">
    <property type="entry name" value="NLP_P60_dom"/>
</dbReference>
<organism evidence="7">
    <name type="scientific">uncultured Nocardioidaceae bacterium</name>
    <dbReference type="NCBI Taxonomy" id="253824"/>
    <lineage>
        <taxon>Bacteria</taxon>
        <taxon>Bacillati</taxon>
        <taxon>Actinomycetota</taxon>
        <taxon>Actinomycetes</taxon>
        <taxon>Propionibacteriales</taxon>
        <taxon>Nocardioidaceae</taxon>
        <taxon>environmental samples</taxon>
    </lineage>
</organism>
<protein>
    <recommendedName>
        <fullName evidence="6">NlpC/P60 domain-containing protein</fullName>
    </recommendedName>
</protein>
<dbReference type="GO" id="GO:0008234">
    <property type="term" value="F:cysteine-type peptidase activity"/>
    <property type="evidence" value="ECO:0007669"/>
    <property type="project" value="UniProtKB-KW"/>
</dbReference>
<dbReference type="Gene3D" id="3.90.1720.10">
    <property type="entry name" value="endopeptidase domain like (from Nostoc punctiforme)"/>
    <property type="match status" value="1"/>
</dbReference>
<feature type="domain" description="NlpC/P60" evidence="6">
    <location>
        <begin position="64"/>
        <end position="185"/>
    </location>
</feature>
<evidence type="ECO:0000259" key="6">
    <source>
        <dbReference type="PROSITE" id="PS51935"/>
    </source>
</evidence>
<sequence length="187" mass="19715">MPSNSPRLRALALPLIGALISSGLLLGTAGTSTAASAPANGTTVAASPIAAKNLTLQQRKKIRNNKIDRAVRVARNQIGDPYVYGAAGPGAFDCSGLTSFAFGKAGISLPRSSDAQGAHVNRIAKSRMKRGDLMFFYSGGGVYHVGIYMGRRNGDRVILHSSQSGRPVQKDPVWTSSWYGGTLRIRG</sequence>
<evidence type="ECO:0000256" key="4">
    <source>
        <dbReference type="ARBA" id="ARBA00022807"/>
    </source>
</evidence>
<keyword evidence="3" id="KW-0378">Hydrolase</keyword>
<dbReference type="PANTHER" id="PTHR47053">
    <property type="entry name" value="MUREIN DD-ENDOPEPTIDASE MEPH-RELATED"/>
    <property type="match status" value="1"/>
</dbReference>
<dbReference type="EMBL" id="CADCUD010000260">
    <property type="protein sequence ID" value="CAA9365683.1"/>
    <property type="molecule type" value="Genomic_DNA"/>
</dbReference>
<evidence type="ECO:0000256" key="1">
    <source>
        <dbReference type="ARBA" id="ARBA00007074"/>
    </source>
</evidence>
<reference evidence="7" key="1">
    <citation type="submission" date="2020-02" db="EMBL/GenBank/DDBJ databases">
        <authorList>
            <person name="Meier V. D."/>
        </authorList>
    </citation>
    <scope>NUCLEOTIDE SEQUENCE</scope>
    <source>
        <strain evidence="7">AVDCRST_MAG46</strain>
    </source>
</reference>
<evidence type="ECO:0000256" key="5">
    <source>
        <dbReference type="SAM" id="SignalP"/>
    </source>
</evidence>
<dbReference type="PANTHER" id="PTHR47053:SF1">
    <property type="entry name" value="MUREIN DD-ENDOPEPTIDASE MEPH-RELATED"/>
    <property type="match status" value="1"/>
</dbReference>
<dbReference type="AlphaFoldDB" id="A0A6J4MS75"/>
<evidence type="ECO:0000256" key="3">
    <source>
        <dbReference type="ARBA" id="ARBA00022801"/>
    </source>
</evidence>
<dbReference type="PROSITE" id="PS51935">
    <property type="entry name" value="NLPC_P60"/>
    <property type="match status" value="1"/>
</dbReference>
<evidence type="ECO:0000256" key="2">
    <source>
        <dbReference type="ARBA" id="ARBA00022670"/>
    </source>
</evidence>
<evidence type="ECO:0000313" key="7">
    <source>
        <dbReference type="EMBL" id="CAA9365683.1"/>
    </source>
</evidence>
<accession>A0A6J4MS75</accession>
<keyword evidence="4" id="KW-0788">Thiol protease</keyword>
<comment type="similarity">
    <text evidence="1">Belongs to the peptidase C40 family.</text>
</comment>
<dbReference type="GO" id="GO:0006508">
    <property type="term" value="P:proteolysis"/>
    <property type="evidence" value="ECO:0007669"/>
    <property type="project" value="UniProtKB-KW"/>
</dbReference>
<keyword evidence="5" id="KW-0732">Signal</keyword>
<dbReference type="SUPFAM" id="SSF54001">
    <property type="entry name" value="Cysteine proteinases"/>
    <property type="match status" value="1"/>
</dbReference>
<feature type="signal peptide" evidence="5">
    <location>
        <begin position="1"/>
        <end position="34"/>
    </location>
</feature>
<keyword evidence="2" id="KW-0645">Protease</keyword>
<dbReference type="InterPro" id="IPR038765">
    <property type="entry name" value="Papain-like_cys_pep_sf"/>
</dbReference>
<dbReference type="InterPro" id="IPR051202">
    <property type="entry name" value="Peptidase_C40"/>
</dbReference>
<gene>
    <name evidence="7" type="ORF">AVDCRST_MAG46-3690</name>
</gene>
<feature type="chain" id="PRO_5026690930" description="NlpC/P60 domain-containing protein" evidence="5">
    <location>
        <begin position="35"/>
        <end position="187"/>
    </location>
</feature>
<proteinExistence type="inferred from homology"/>
<dbReference type="Pfam" id="PF00877">
    <property type="entry name" value="NLPC_P60"/>
    <property type="match status" value="1"/>
</dbReference>